<accession>A0A8S3XRP9</accession>
<sequence>MSLSSKKCCVPGCLDSGSMQMPLHLFPNPEKDRLRFNIWVHSIGGPLALPKFTFVERRPLRQMKHSPEDEPSTTKDFAVDAMATSSTYAWMKENIENGCFVTDINVAKKVIPEVSNIVKESAFEINVSENIYNRCTKRKTKTIVSKKIKAVTTLEHDYTRSLFK</sequence>
<dbReference type="OrthoDB" id="76898at2759"/>
<evidence type="ECO:0000313" key="2">
    <source>
        <dbReference type="Proteomes" id="UP000691718"/>
    </source>
</evidence>
<organism evidence="1 2">
    <name type="scientific">Parnassius apollo</name>
    <name type="common">Apollo butterfly</name>
    <name type="synonym">Papilio apollo</name>
    <dbReference type="NCBI Taxonomy" id="110799"/>
    <lineage>
        <taxon>Eukaryota</taxon>
        <taxon>Metazoa</taxon>
        <taxon>Ecdysozoa</taxon>
        <taxon>Arthropoda</taxon>
        <taxon>Hexapoda</taxon>
        <taxon>Insecta</taxon>
        <taxon>Pterygota</taxon>
        <taxon>Neoptera</taxon>
        <taxon>Endopterygota</taxon>
        <taxon>Lepidoptera</taxon>
        <taxon>Glossata</taxon>
        <taxon>Ditrysia</taxon>
        <taxon>Papilionoidea</taxon>
        <taxon>Papilionidae</taxon>
        <taxon>Parnassiinae</taxon>
        <taxon>Parnassini</taxon>
        <taxon>Parnassius</taxon>
        <taxon>Parnassius</taxon>
    </lineage>
</organism>
<dbReference type="Proteomes" id="UP000691718">
    <property type="component" value="Unassembled WGS sequence"/>
</dbReference>
<reference evidence="1" key="1">
    <citation type="submission" date="2021-04" db="EMBL/GenBank/DDBJ databases">
        <authorList>
            <person name="Tunstrom K."/>
        </authorList>
    </citation>
    <scope>NUCLEOTIDE SEQUENCE</scope>
</reference>
<keyword evidence="2" id="KW-1185">Reference proteome</keyword>
<dbReference type="EMBL" id="CAJQZP010001305">
    <property type="protein sequence ID" value="CAG5037497.1"/>
    <property type="molecule type" value="Genomic_DNA"/>
</dbReference>
<name>A0A8S3XRP9_PARAO</name>
<proteinExistence type="predicted"/>
<comment type="caution">
    <text evidence="1">The sequence shown here is derived from an EMBL/GenBank/DDBJ whole genome shotgun (WGS) entry which is preliminary data.</text>
</comment>
<evidence type="ECO:0000313" key="1">
    <source>
        <dbReference type="EMBL" id="CAG5037497.1"/>
    </source>
</evidence>
<dbReference type="AlphaFoldDB" id="A0A8S3XRP9"/>
<gene>
    <name evidence="1" type="ORF">PAPOLLO_LOCUS21108</name>
</gene>
<protein>
    <submittedName>
        <fullName evidence="1">(apollo) hypothetical protein</fullName>
    </submittedName>
</protein>